<dbReference type="STRING" id="1147741.A0A0R3RHJ6"/>
<accession>A0A0R3RHJ6</accession>
<sequence>MEGIMTWDSSGVENISSFESTERLFEKPDCLSETSRSSGLLVTVPELMRDIAPVRYGLFAEEFYKSDTNSETVRNIGNEQRVPSSSSSKLFLNHDGNDEVLPVSSQCESFHMKDKLPGNSAKSIRIENPYTLLSTIFEKEADASEGYSKTSKIREVPIWKPTSNLFRDTKRGHPRNDPSFSGREVHRIIFSPVLERGPFNCKNEVSTTSLAYRRIPGTSTLFDRFRYQRIPRATARRFLINRDPKYKAKYG</sequence>
<dbReference type="AlphaFoldDB" id="A0A0R3RHJ6"/>
<reference evidence="2" key="1">
    <citation type="submission" date="2017-02" db="UniProtKB">
        <authorList>
            <consortium name="WormBaseParasite"/>
        </authorList>
    </citation>
    <scope>IDENTIFICATION</scope>
</reference>
<keyword evidence="1" id="KW-1185">Reference proteome</keyword>
<dbReference type="Proteomes" id="UP000050640">
    <property type="component" value="Unplaced"/>
</dbReference>
<organism evidence="1 2">
    <name type="scientific">Elaeophora elaphi</name>
    <dbReference type="NCBI Taxonomy" id="1147741"/>
    <lineage>
        <taxon>Eukaryota</taxon>
        <taxon>Metazoa</taxon>
        <taxon>Ecdysozoa</taxon>
        <taxon>Nematoda</taxon>
        <taxon>Chromadorea</taxon>
        <taxon>Rhabditida</taxon>
        <taxon>Spirurina</taxon>
        <taxon>Spiruromorpha</taxon>
        <taxon>Filarioidea</taxon>
        <taxon>Onchocercidae</taxon>
        <taxon>Elaeophora</taxon>
    </lineage>
</organism>
<evidence type="ECO:0000313" key="1">
    <source>
        <dbReference type="Proteomes" id="UP000050640"/>
    </source>
</evidence>
<dbReference type="WBParaSite" id="EEL_0000092201-mRNA-1">
    <property type="protein sequence ID" value="EEL_0000092201-mRNA-1"/>
    <property type="gene ID" value="EEL_0000092201"/>
</dbReference>
<proteinExistence type="predicted"/>
<name>A0A0R3RHJ6_9BILA</name>
<protein>
    <submittedName>
        <fullName evidence="2">Shugoshin_C domain-containing protein</fullName>
    </submittedName>
</protein>
<evidence type="ECO:0000313" key="2">
    <source>
        <dbReference type="WBParaSite" id="EEL_0000092201-mRNA-1"/>
    </source>
</evidence>